<evidence type="ECO:0000256" key="2">
    <source>
        <dbReference type="SAM" id="SignalP"/>
    </source>
</evidence>
<keyword evidence="5" id="KW-1185">Reference proteome</keyword>
<dbReference type="PROSITE" id="PS51257">
    <property type="entry name" value="PROKAR_LIPOPROTEIN"/>
    <property type="match status" value="1"/>
</dbReference>
<protein>
    <recommendedName>
        <fullName evidence="3">Trypsin-co-occurring domain-containing protein</fullName>
    </recommendedName>
</protein>
<dbReference type="AlphaFoldDB" id="A0A3M9MTS0"/>
<feature type="chain" id="PRO_5018122337" description="Trypsin-co-occurring domain-containing protein" evidence="2">
    <location>
        <begin position="26"/>
        <end position="207"/>
    </location>
</feature>
<sequence length="207" mass="22432">MNRAFISITLAILSALALQSCSSSGKVASSKKNAVVDVNTAFEKVYNATQAALKRSNNTLSLESIDLAFATTVSSEFGGGAKLWVVTPMYSRGKSKAKTTTFTFGRGEAKSGFVEDEEKEFIEYLVSVINATNIINPIDNFGLKEVEVEMEFTTSNTGSVEVEVELVPITPKASYKRGKESVHTITLKFKKPEPAKPDSSKLKATDQ</sequence>
<feature type="region of interest" description="Disordered" evidence="1">
    <location>
        <begin position="188"/>
        <end position="207"/>
    </location>
</feature>
<gene>
    <name evidence="4" type="ORF">EFA69_12785</name>
</gene>
<dbReference type="RefSeq" id="WP_123133522.1">
    <property type="nucleotide sequence ID" value="NZ_RJJE01000011.1"/>
</dbReference>
<dbReference type="EMBL" id="RJJE01000011">
    <property type="protein sequence ID" value="RNI28916.1"/>
    <property type="molecule type" value="Genomic_DNA"/>
</dbReference>
<evidence type="ECO:0000313" key="4">
    <source>
        <dbReference type="EMBL" id="RNI28916.1"/>
    </source>
</evidence>
<evidence type="ECO:0000259" key="3">
    <source>
        <dbReference type="Pfam" id="PF19631"/>
    </source>
</evidence>
<accession>A0A3M9MTS0</accession>
<dbReference type="Proteomes" id="UP000271010">
    <property type="component" value="Unassembled WGS sequence"/>
</dbReference>
<dbReference type="Pfam" id="PF19631">
    <property type="entry name" value="Trypco2"/>
    <property type="match status" value="1"/>
</dbReference>
<feature type="compositionally biased region" description="Basic and acidic residues" evidence="1">
    <location>
        <begin position="190"/>
        <end position="207"/>
    </location>
</feature>
<feature type="signal peptide" evidence="2">
    <location>
        <begin position="1"/>
        <end position="25"/>
    </location>
</feature>
<feature type="domain" description="Trypsin-co-occurring" evidence="3">
    <location>
        <begin position="140"/>
        <end position="190"/>
    </location>
</feature>
<proteinExistence type="predicted"/>
<evidence type="ECO:0000256" key="1">
    <source>
        <dbReference type="SAM" id="MobiDB-lite"/>
    </source>
</evidence>
<comment type="caution">
    <text evidence="4">The sequence shown here is derived from an EMBL/GenBank/DDBJ whole genome shotgun (WGS) entry which is preliminary data.</text>
</comment>
<name>A0A3M9MTS0_9BACT</name>
<reference evidence="4 5" key="1">
    <citation type="submission" date="2018-11" db="EMBL/GenBank/DDBJ databases">
        <title>Rufibacter latericius sp. nov., isolated from water in Baiyang Lake.</title>
        <authorList>
            <person name="Yang Y."/>
        </authorList>
    </citation>
    <scope>NUCLEOTIDE SEQUENCE [LARGE SCALE GENOMIC DNA]</scope>
    <source>
        <strain evidence="4 5">MCC P1</strain>
    </source>
</reference>
<dbReference type="InterPro" id="IPR045608">
    <property type="entry name" value="Trypco2"/>
</dbReference>
<evidence type="ECO:0000313" key="5">
    <source>
        <dbReference type="Proteomes" id="UP000271010"/>
    </source>
</evidence>
<organism evidence="4 5">
    <name type="scientific">Rufibacter immobilis</name>
    <dbReference type="NCBI Taxonomy" id="1348778"/>
    <lineage>
        <taxon>Bacteria</taxon>
        <taxon>Pseudomonadati</taxon>
        <taxon>Bacteroidota</taxon>
        <taxon>Cytophagia</taxon>
        <taxon>Cytophagales</taxon>
        <taxon>Hymenobacteraceae</taxon>
        <taxon>Rufibacter</taxon>
    </lineage>
</organism>
<keyword evidence="2" id="KW-0732">Signal</keyword>